<dbReference type="PATRIC" id="fig|1227496.3.peg.585"/>
<dbReference type="GO" id="GO:0009349">
    <property type="term" value="C:riboflavin synthase complex"/>
    <property type="evidence" value="ECO:0007669"/>
    <property type="project" value="UniProtKB-UniRule"/>
</dbReference>
<dbReference type="GO" id="GO:0009231">
    <property type="term" value="P:riboflavin biosynthetic process"/>
    <property type="evidence" value="ECO:0007669"/>
    <property type="project" value="UniProtKB-UniRule"/>
</dbReference>
<dbReference type="NCBIfam" id="TIGR00114">
    <property type="entry name" value="lumazine-synth"/>
    <property type="match status" value="1"/>
</dbReference>
<dbReference type="HAMAP" id="MF_00178">
    <property type="entry name" value="Lumazine_synth"/>
    <property type="match status" value="1"/>
</dbReference>
<gene>
    <name evidence="7 8" type="primary">ribH</name>
    <name evidence="8" type="ORF">C489_02881</name>
</gene>
<dbReference type="OrthoDB" id="7610at2157"/>
<dbReference type="STRING" id="1227496.C489_02881"/>
<evidence type="ECO:0000256" key="6">
    <source>
        <dbReference type="ARBA" id="ARBA00048785"/>
    </source>
</evidence>
<accession>L9Y9B5</accession>
<evidence type="ECO:0000256" key="3">
    <source>
        <dbReference type="ARBA" id="ARBA00012664"/>
    </source>
</evidence>
<dbReference type="InterPro" id="IPR034964">
    <property type="entry name" value="LS"/>
</dbReference>
<dbReference type="UniPathway" id="UPA00275">
    <property type="reaction ID" value="UER00404"/>
</dbReference>
<comment type="function">
    <text evidence="7">Catalyzes the formation of 6,7-dimethyl-8-ribityllumazine by condensation of 5-amino-6-(D-ribitylamino)uracil with 3,4-dihydroxy-2-butanone 4-phosphate. This is the penultimate step in the biosynthesis of riboflavin.</text>
</comment>
<dbReference type="PANTHER" id="PTHR21058:SF0">
    <property type="entry name" value="6,7-DIMETHYL-8-RIBITYLLUMAZINE SYNTHASE"/>
    <property type="match status" value="1"/>
</dbReference>
<dbReference type="InterPro" id="IPR036467">
    <property type="entry name" value="LS/RS_sf"/>
</dbReference>
<dbReference type="AlphaFoldDB" id="L9Y9B5"/>
<evidence type="ECO:0000256" key="2">
    <source>
        <dbReference type="ARBA" id="ARBA00007424"/>
    </source>
</evidence>
<evidence type="ECO:0000313" key="9">
    <source>
        <dbReference type="Proteomes" id="UP000011632"/>
    </source>
</evidence>
<dbReference type="RefSeq" id="WP_006429619.1">
    <property type="nucleotide sequence ID" value="NZ_AOID01000011.1"/>
</dbReference>
<dbReference type="Gene3D" id="3.40.50.960">
    <property type="entry name" value="Lumazine/riboflavin synthase"/>
    <property type="match status" value="1"/>
</dbReference>
<keyword evidence="4 7" id="KW-0686">Riboflavin biosynthesis</keyword>
<dbReference type="InterPro" id="IPR002180">
    <property type="entry name" value="LS/RS"/>
</dbReference>
<sequence length="143" mass="14732">MTTLGLVVAEFNRPITEQMEQEALEAATAAGAAVSETVRVPGAYDAPLAADRLARCDDVDAVAVIGTVITGDTDHDQVITDATAQRLSDVSLERDTPVTLGVTGPGMSAAEARERVENAAKAVDGALDLVDELPDPSLAADSD</sequence>
<feature type="active site" description="Proton donor" evidence="7">
    <location>
        <position position="75"/>
    </location>
</feature>
<organism evidence="8 9">
    <name type="scientific">Natrinema versiforme JCM 10478</name>
    <dbReference type="NCBI Taxonomy" id="1227496"/>
    <lineage>
        <taxon>Archaea</taxon>
        <taxon>Methanobacteriati</taxon>
        <taxon>Methanobacteriota</taxon>
        <taxon>Stenosarchaea group</taxon>
        <taxon>Halobacteria</taxon>
        <taxon>Halobacteriales</taxon>
        <taxon>Natrialbaceae</taxon>
        <taxon>Natrinema</taxon>
    </lineage>
</organism>
<comment type="catalytic activity">
    <reaction evidence="6 7">
        <text>(2S)-2-hydroxy-3-oxobutyl phosphate + 5-amino-6-(D-ribitylamino)uracil = 6,7-dimethyl-8-(1-D-ribityl)lumazine + phosphate + 2 H2O + H(+)</text>
        <dbReference type="Rhea" id="RHEA:26152"/>
        <dbReference type="ChEBI" id="CHEBI:15377"/>
        <dbReference type="ChEBI" id="CHEBI:15378"/>
        <dbReference type="ChEBI" id="CHEBI:15934"/>
        <dbReference type="ChEBI" id="CHEBI:43474"/>
        <dbReference type="ChEBI" id="CHEBI:58201"/>
        <dbReference type="ChEBI" id="CHEBI:58830"/>
        <dbReference type="EC" id="2.5.1.78"/>
    </reaction>
</comment>
<feature type="binding site" evidence="7">
    <location>
        <position position="100"/>
    </location>
    <ligand>
        <name>5-amino-6-(D-ribitylamino)uracil</name>
        <dbReference type="ChEBI" id="CHEBI:15934"/>
    </ligand>
</feature>
<reference evidence="8 9" key="1">
    <citation type="journal article" date="2014" name="PLoS Genet.">
        <title>Phylogenetically driven sequencing of extremely halophilic archaea reveals strategies for static and dynamic osmo-response.</title>
        <authorList>
            <person name="Becker E.A."/>
            <person name="Seitzer P.M."/>
            <person name="Tritt A."/>
            <person name="Larsen D."/>
            <person name="Krusor M."/>
            <person name="Yao A.I."/>
            <person name="Wu D."/>
            <person name="Madern D."/>
            <person name="Eisen J.A."/>
            <person name="Darling A.E."/>
            <person name="Facciotti M.T."/>
        </authorList>
    </citation>
    <scope>NUCLEOTIDE SEQUENCE [LARGE SCALE GENOMIC DNA]</scope>
    <source>
        <strain evidence="8 9">JCM 10478</strain>
    </source>
</reference>
<dbReference type="SUPFAM" id="SSF52121">
    <property type="entry name" value="Lumazine synthase"/>
    <property type="match status" value="1"/>
</dbReference>
<proteinExistence type="inferred from homology"/>
<dbReference type="PANTHER" id="PTHR21058">
    <property type="entry name" value="6,7-DIMETHYL-8-RIBITYLLUMAZINE SYNTHASE DMRL SYNTHASE LUMAZINE SYNTHASE"/>
    <property type="match status" value="1"/>
</dbReference>
<dbReference type="EC" id="2.5.1.78" evidence="3 7"/>
<feature type="binding site" evidence="7">
    <location>
        <begin position="72"/>
        <end position="73"/>
    </location>
    <ligand>
        <name>(2S)-2-hydroxy-3-oxobutyl phosphate</name>
        <dbReference type="ChEBI" id="CHEBI:58830"/>
    </ligand>
</feature>
<keyword evidence="5 7" id="KW-0808">Transferase</keyword>
<name>L9Y9B5_9EURY</name>
<protein>
    <recommendedName>
        <fullName evidence="3 7">6,7-dimethyl-8-ribityllumazine synthase</fullName>
        <shortName evidence="7">DMRL synthase</shortName>
        <shortName evidence="7">LS</shortName>
        <shortName evidence="7">Lumazine synthase</shortName>
        <ecNumber evidence="3 7">2.5.1.78</ecNumber>
    </recommendedName>
</protein>
<feature type="binding site" evidence="7">
    <location>
        <position position="11"/>
    </location>
    <ligand>
        <name>5-amino-6-(D-ribitylamino)uracil</name>
        <dbReference type="ChEBI" id="CHEBI:15934"/>
    </ligand>
</feature>
<feature type="binding site" evidence="7">
    <location>
        <begin position="43"/>
        <end position="45"/>
    </location>
    <ligand>
        <name>5-amino-6-(D-ribitylamino)uracil</name>
        <dbReference type="ChEBI" id="CHEBI:15934"/>
    </ligand>
</feature>
<feature type="binding site" evidence="7">
    <location>
        <position position="115"/>
    </location>
    <ligand>
        <name>(2S)-2-hydroxy-3-oxobutyl phosphate</name>
        <dbReference type="ChEBI" id="CHEBI:58830"/>
    </ligand>
</feature>
<dbReference type="Proteomes" id="UP000011632">
    <property type="component" value="Unassembled WGS sequence"/>
</dbReference>
<evidence type="ECO:0000256" key="1">
    <source>
        <dbReference type="ARBA" id="ARBA00004917"/>
    </source>
</evidence>
<keyword evidence="9" id="KW-1185">Reference proteome</keyword>
<dbReference type="GO" id="GO:0000906">
    <property type="term" value="F:6,7-dimethyl-8-ribityllumazine synthase activity"/>
    <property type="evidence" value="ECO:0007669"/>
    <property type="project" value="UniProtKB-UniRule"/>
</dbReference>
<comment type="similarity">
    <text evidence="2 7">Belongs to the DMRL synthase family.</text>
</comment>
<evidence type="ECO:0000256" key="7">
    <source>
        <dbReference type="HAMAP-Rule" id="MF_00178"/>
    </source>
</evidence>
<dbReference type="EMBL" id="AOID01000011">
    <property type="protein sequence ID" value="ELY70256.1"/>
    <property type="molecule type" value="Genomic_DNA"/>
</dbReference>
<evidence type="ECO:0000256" key="5">
    <source>
        <dbReference type="ARBA" id="ARBA00022679"/>
    </source>
</evidence>
<evidence type="ECO:0000256" key="4">
    <source>
        <dbReference type="ARBA" id="ARBA00022619"/>
    </source>
</evidence>
<evidence type="ECO:0000313" key="8">
    <source>
        <dbReference type="EMBL" id="ELY70256.1"/>
    </source>
</evidence>
<dbReference type="Pfam" id="PF00885">
    <property type="entry name" value="DMRL_synthase"/>
    <property type="match status" value="1"/>
</dbReference>
<comment type="caution">
    <text evidence="8">The sequence shown here is derived from an EMBL/GenBank/DDBJ whole genome shotgun (WGS) entry which is preliminary data.</text>
</comment>
<feature type="binding site" evidence="7">
    <location>
        <begin position="67"/>
        <end position="69"/>
    </location>
    <ligand>
        <name>5-amino-6-(D-ribitylamino)uracil</name>
        <dbReference type="ChEBI" id="CHEBI:15934"/>
    </ligand>
</feature>
<comment type="pathway">
    <text evidence="1 7">Cofactor biosynthesis; riboflavin biosynthesis; riboflavin from 2-hydroxy-3-oxobutyl phosphate and 5-amino-6-(D-ribitylamino)uracil: step 1/2.</text>
</comment>